<dbReference type="CDD" id="cd06170">
    <property type="entry name" value="LuxR_C_like"/>
    <property type="match status" value="1"/>
</dbReference>
<evidence type="ECO:0000259" key="1">
    <source>
        <dbReference type="PROSITE" id="PS50043"/>
    </source>
</evidence>
<evidence type="ECO:0000313" key="3">
    <source>
        <dbReference type="Proteomes" id="UP000648352"/>
    </source>
</evidence>
<accession>A0ABR8S3W6</accession>
<keyword evidence="3" id="KW-1185">Reference proteome</keyword>
<dbReference type="Pfam" id="PF00196">
    <property type="entry name" value="GerE"/>
    <property type="match status" value="1"/>
</dbReference>
<feature type="domain" description="HTH luxR-type" evidence="1">
    <location>
        <begin position="752"/>
        <end position="810"/>
    </location>
</feature>
<dbReference type="PROSITE" id="PS50043">
    <property type="entry name" value="HTH_LUXR_2"/>
    <property type="match status" value="1"/>
</dbReference>
<proteinExistence type="predicted"/>
<organism evidence="2 3">
    <name type="scientific">Microbacterium pullorum</name>
    <dbReference type="NCBI Taxonomy" id="2762236"/>
    <lineage>
        <taxon>Bacteria</taxon>
        <taxon>Bacillati</taxon>
        <taxon>Actinomycetota</taxon>
        <taxon>Actinomycetes</taxon>
        <taxon>Micrococcales</taxon>
        <taxon>Microbacteriaceae</taxon>
        <taxon>Microbacterium</taxon>
    </lineage>
</organism>
<dbReference type="Proteomes" id="UP000648352">
    <property type="component" value="Unassembled WGS sequence"/>
</dbReference>
<protein>
    <submittedName>
        <fullName evidence="2">Helix-turn-helix transcriptional regulator</fullName>
    </submittedName>
</protein>
<dbReference type="InterPro" id="IPR000792">
    <property type="entry name" value="Tscrpt_reg_LuxR_C"/>
</dbReference>
<dbReference type="RefSeq" id="WP_191719380.1">
    <property type="nucleotide sequence ID" value="NZ_JACSQP010000006.1"/>
</dbReference>
<dbReference type="SUPFAM" id="SSF46894">
    <property type="entry name" value="C-terminal effector domain of the bipartite response regulators"/>
    <property type="match status" value="1"/>
</dbReference>
<name>A0ABR8S3W6_9MICO</name>
<evidence type="ECO:0000313" key="2">
    <source>
        <dbReference type="EMBL" id="MBD7958177.1"/>
    </source>
</evidence>
<dbReference type="SMART" id="SM00421">
    <property type="entry name" value="HTH_LUXR"/>
    <property type="match status" value="1"/>
</dbReference>
<comment type="caution">
    <text evidence="2">The sequence shown here is derived from an EMBL/GenBank/DDBJ whole genome shotgun (WGS) entry which is preliminary data.</text>
</comment>
<dbReference type="InterPro" id="IPR016032">
    <property type="entry name" value="Sig_transdc_resp-reg_C-effctor"/>
</dbReference>
<gene>
    <name evidence="2" type="ORF">H9651_11050</name>
</gene>
<sequence>MTVWHRVRTPLRAAQVAHRVAECARDRRGVLVVGAPGDGASRLAADIATQLRIGGHAVMRLDDADRSAPGSRPTAPTDTIVVASARVGVPLPAGIAEFLAEHTDVVPLAALTRVEAAEVVTAATGHPPTARLVEALWRSSHGNLAALRATYDELERRGLINLSRGQLHMTLPVRDALDGLETDPARWVPQAESAPLRTVALEPLVTLDDLAELHDPDAVRALVRRGLLRADGAGERPLVVHPPLLAEVLRREATAGQRDDDYRAIARLPGAVGRLPAFAAWALAQGWEVTDADVVCAVRAASAVHDYAAGVRVADIALTGPPASAAPRAHLLLVRAQCLRLLERLGEAESSLTEASALIATSAGGSAEDRERDAMIALEIVAARADLAHYRERSPDGALALFDEARTRWQGDHDLPRRITLDALTILHLSYAGRFPDAVAAYRALVHAPPGPLGRRLEAFHAIALDALGRSDEAMVVLGRLDRQAESAPHSDWVVEEHLAARFTIVLHGEGVVALARETAWFQAVDANRLVLIAPGMRRLADAEVSLSVGDVPAAVAAAHDALKSLERDGPEDYLPRAVSLYAHALALGSDAEGARAQLTRLASLPGATNSPTGPEVRSTVAGTLAALGEHDEALARCRALAAEGLVGAAMRGAMTGVIRRHGPTCAFASTLTVSGAVPLLTRSLAAAVLSAHARDALLVSRTAAAAGQYAIAYAAATLARDRLTPGSSLHAAAVRLVSAAAVHARGLDTEVAAVTPLLTRRERQVADLMSQGLGNAEIAETLQLSKRTVEGHINRIYGKTALRDGPRAG</sequence>
<dbReference type="Gene3D" id="1.10.10.10">
    <property type="entry name" value="Winged helix-like DNA-binding domain superfamily/Winged helix DNA-binding domain"/>
    <property type="match status" value="1"/>
</dbReference>
<dbReference type="EMBL" id="JACSQP010000006">
    <property type="protein sequence ID" value="MBD7958177.1"/>
    <property type="molecule type" value="Genomic_DNA"/>
</dbReference>
<dbReference type="InterPro" id="IPR036388">
    <property type="entry name" value="WH-like_DNA-bd_sf"/>
</dbReference>
<reference evidence="2 3" key="1">
    <citation type="submission" date="2020-08" db="EMBL/GenBank/DDBJ databases">
        <title>A Genomic Blueprint of the Chicken Gut Microbiome.</title>
        <authorList>
            <person name="Gilroy R."/>
            <person name="Ravi A."/>
            <person name="Getino M."/>
            <person name="Pursley I."/>
            <person name="Horton D.L."/>
            <person name="Alikhan N.-F."/>
            <person name="Baker D."/>
            <person name="Gharbi K."/>
            <person name="Hall N."/>
            <person name="Watson M."/>
            <person name="Adriaenssens E.M."/>
            <person name="Foster-Nyarko E."/>
            <person name="Jarju S."/>
            <person name="Secka A."/>
            <person name="Antonio M."/>
            <person name="Oren A."/>
            <person name="Chaudhuri R."/>
            <person name="La Ragione R.M."/>
            <person name="Hildebrand F."/>
            <person name="Pallen M.J."/>
        </authorList>
    </citation>
    <scope>NUCLEOTIDE SEQUENCE [LARGE SCALE GENOMIC DNA]</scope>
    <source>
        <strain evidence="2 3">Sa4CUA7</strain>
    </source>
</reference>
<dbReference type="PROSITE" id="PS00622">
    <property type="entry name" value="HTH_LUXR_1"/>
    <property type="match status" value="1"/>
</dbReference>
<dbReference type="PRINTS" id="PR00038">
    <property type="entry name" value="HTHLUXR"/>
</dbReference>